<dbReference type="Gene3D" id="1.10.1740.10">
    <property type="match status" value="1"/>
</dbReference>
<evidence type="ECO:0000313" key="7">
    <source>
        <dbReference type="EMBL" id="SSW69056.1"/>
    </source>
</evidence>
<feature type="domain" description="RNA polymerase sigma-70 region 2" evidence="5">
    <location>
        <begin position="15"/>
        <end position="82"/>
    </location>
</feature>
<dbReference type="EMBL" id="UFQB01000018">
    <property type="protein sequence ID" value="SSW69056.1"/>
    <property type="molecule type" value="Genomic_DNA"/>
</dbReference>
<reference evidence="7 8" key="1">
    <citation type="submission" date="2018-07" db="EMBL/GenBank/DDBJ databases">
        <authorList>
            <person name="Peeters C."/>
        </authorList>
    </citation>
    <scope>NUCLEOTIDE SEQUENCE [LARGE SCALE GENOMIC DNA]</scope>
    <source>
        <strain evidence="7 8">LMG 3411</strain>
    </source>
</reference>
<dbReference type="OrthoDB" id="8536462at2"/>
<comment type="similarity">
    <text evidence="1">Belongs to the sigma-70 factor family. ECF subfamily.</text>
</comment>
<keyword evidence="8" id="KW-1185">Reference proteome</keyword>
<gene>
    <name evidence="7" type="primary">fecI_5</name>
    <name evidence="7" type="ORF">AGI3411_03982</name>
</gene>
<dbReference type="Pfam" id="PF04542">
    <property type="entry name" value="Sigma70_r2"/>
    <property type="match status" value="1"/>
</dbReference>
<dbReference type="GO" id="GO:0003677">
    <property type="term" value="F:DNA binding"/>
    <property type="evidence" value="ECO:0007669"/>
    <property type="project" value="InterPro"/>
</dbReference>
<dbReference type="InterPro" id="IPR013324">
    <property type="entry name" value="RNA_pol_sigma_r3/r4-like"/>
</dbReference>
<dbReference type="InterPro" id="IPR014284">
    <property type="entry name" value="RNA_pol_sigma-70_dom"/>
</dbReference>
<keyword evidence="2" id="KW-0805">Transcription regulation</keyword>
<evidence type="ECO:0000259" key="6">
    <source>
        <dbReference type="Pfam" id="PF08281"/>
    </source>
</evidence>
<accession>A0A446CMA7</accession>
<keyword evidence="3" id="KW-0731">Sigma factor</keyword>
<dbReference type="SUPFAM" id="SSF88659">
    <property type="entry name" value="Sigma3 and sigma4 domains of RNA polymerase sigma factors"/>
    <property type="match status" value="1"/>
</dbReference>
<dbReference type="InterPro" id="IPR036388">
    <property type="entry name" value="WH-like_DNA-bd_sf"/>
</dbReference>
<dbReference type="GO" id="GO:0016987">
    <property type="term" value="F:sigma factor activity"/>
    <property type="evidence" value="ECO:0007669"/>
    <property type="project" value="UniProtKB-KW"/>
</dbReference>
<dbReference type="Pfam" id="PF08281">
    <property type="entry name" value="Sigma70_r4_2"/>
    <property type="match status" value="1"/>
</dbReference>
<dbReference type="PANTHER" id="PTHR43133">
    <property type="entry name" value="RNA POLYMERASE ECF-TYPE SIGMA FACTO"/>
    <property type="match status" value="1"/>
</dbReference>
<dbReference type="PANTHER" id="PTHR43133:SF63">
    <property type="entry name" value="RNA POLYMERASE SIGMA FACTOR FECI-RELATED"/>
    <property type="match status" value="1"/>
</dbReference>
<evidence type="ECO:0000256" key="1">
    <source>
        <dbReference type="ARBA" id="ARBA00010641"/>
    </source>
</evidence>
<evidence type="ECO:0000256" key="2">
    <source>
        <dbReference type="ARBA" id="ARBA00023015"/>
    </source>
</evidence>
<dbReference type="Proteomes" id="UP000289184">
    <property type="component" value="Unassembled WGS sequence"/>
</dbReference>
<organism evidence="7 8">
    <name type="scientific">Achromobacter agilis</name>
    <dbReference type="NCBI Taxonomy" id="1353888"/>
    <lineage>
        <taxon>Bacteria</taxon>
        <taxon>Pseudomonadati</taxon>
        <taxon>Pseudomonadota</taxon>
        <taxon>Betaproteobacteria</taxon>
        <taxon>Burkholderiales</taxon>
        <taxon>Alcaligenaceae</taxon>
        <taxon>Achromobacter</taxon>
    </lineage>
</organism>
<protein>
    <submittedName>
        <fullName evidence="7">Putative RNA polymerase sigma factor FecI</fullName>
    </submittedName>
</protein>
<dbReference type="GO" id="GO:0006352">
    <property type="term" value="P:DNA-templated transcription initiation"/>
    <property type="evidence" value="ECO:0007669"/>
    <property type="project" value="InterPro"/>
</dbReference>
<sequence>MSAADLPVQQDLHALYSDHHGWLLGWLRRRLGNAADAADLAHDAFLRLILRPVPAGFASAGAARAYLRAMAQGLCTDLWRRREVEQAWLESLAAQPEAYAPSPEHQALVIETLMEVGEWLGRLPEKARTAFLQAQIHGLSTREIAAGMGVSLRMVQKYLAQAMLHLALIDAGLAPSRPRRP</sequence>
<dbReference type="InterPro" id="IPR007627">
    <property type="entry name" value="RNA_pol_sigma70_r2"/>
</dbReference>
<proteinExistence type="inferred from homology"/>
<evidence type="ECO:0000259" key="5">
    <source>
        <dbReference type="Pfam" id="PF04542"/>
    </source>
</evidence>
<dbReference type="NCBIfam" id="TIGR02937">
    <property type="entry name" value="sigma70-ECF"/>
    <property type="match status" value="1"/>
</dbReference>
<keyword evidence="4" id="KW-0804">Transcription</keyword>
<dbReference type="AlphaFoldDB" id="A0A446CMA7"/>
<feature type="domain" description="RNA polymerase sigma factor 70 region 4 type 2" evidence="6">
    <location>
        <begin position="115"/>
        <end position="166"/>
    </location>
</feature>
<dbReference type="InterPro" id="IPR013325">
    <property type="entry name" value="RNA_pol_sigma_r2"/>
</dbReference>
<dbReference type="InterPro" id="IPR013249">
    <property type="entry name" value="RNA_pol_sigma70_r4_t2"/>
</dbReference>
<dbReference type="SUPFAM" id="SSF88946">
    <property type="entry name" value="Sigma2 domain of RNA polymerase sigma factors"/>
    <property type="match status" value="1"/>
</dbReference>
<name>A0A446CMA7_9BURK</name>
<evidence type="ECO:0000313" key="8">
    <source>
        <dbReference type="Proteomes" id="UP000289184"/>
    </source>
</evidence>
<evidence type="ECO:0000256" key="4">
    <source>
        <dbReference type="ARBA" id="ARBA00023163"/>
    </source>
</evidence>
<dbReference type="InterPro" id="IPR039425">
    <property type="entry name" value="RNA_pol_sigma-70-like"/>
</dbReference>
<evidence type="ECO:0000256" key="3">
    <source>
        <dbReference type="ARBA" id="ARBA00023082"/>
    </source>
</evidence>
<dbReference type="Gene3D" id="1.10.10.10">
    <property type="entry name" value="Winged helix-like DNA-binding domain superfamily/Winged helix DNA-binding domain"/>
    <property type="match status" value="1"/>
</dbReference>
<dbReference type="RefSeq" id="WP_129529092.1">
    <property type="nucleotide sequence ID" value="NZ_UFQB01000018.1"/>
</dbReference>